<evidence type="ECO:0000259" key="4">
    <source>
        <dbReference type="Pfam" id="PF00685"/>
    </source>
</evidence>
<evidence type="ECO:0000313" key="5">
    <source>
        <dbReference type="EMBL" id="CAA3032357.1"/>
    </source>
</evidence>
<dbReference type="Gramene" id="OE9A076771T1">
    <property type="protein sequence ID" value="OE9A076771C1"/>
    <property type="gene ID" value="OE9A076771"/>
</dbReference>
<evidence type="ECO:0000313" key="6">
    <source>
        <dbReference type="Proteomes" id="UP000594638"/>
    </source>
</evidence>
<dbReference type="Gene3D" id="3.40.50.300">
    <property type="entry name" value="P-loop containing nucleotide triphosphate hydrolases"/>
    <property type="match status" value="1"/>
</dbReference>
<dbReference type="EC" id="2.8.2.-" evidence="3"/>
<proteinExistence type="inferred from homology"/>
<comment type="similarity">
    <text evidence="1 3">Belongs to the sulfotransferase 1 family.</text>
</comment>
<dbReference type="EMBL" id="CACTIH010009565">
    <property type="protein sequence ID" value="CAA3032357.1"/>
    <property type="molecule type" value="Genomic_DNA"/>
</dbReference>
<feature type="domain" description="Sulfotransferase" evidence="4">
    <location>
        <begin position="72"/>
        <end position="330"/>
    </location>
</feature>
<dbReference type="PANTHER" id="PTHR11783">
    <property type="entry name" value="SULFOTRANSFERASE SULT"/>
    <property type="match status" value="1"/>
</dbReference>
<dbReference type="InterPro" id="IPR000863">
    <property type="entry name" value="Sulfotransferase_dom"/>
</dbReference>
<evidence type="ECO:0000256" key="3">
    <source>
        <dbReference type="RuleBase" id="RU361155"/>
    </source>
</evidence>
<protein>
    <recommendedName>
        <fullName evidence="3">Sulfotransferase</fullName>
        <ecNumber evidence="3">2.8.2.-</ecNumber>
    </recommendedName>
</protein>
<dbReference type="Proteomes" id="UP000594638">
    <property type="component" value="Unassembled WGS sequence"/>
</dbReference>
<accession>A0A8S0VNL5</accession>
<dbReference type="GO" id="GO:0008146">
    <property type="term" value="F:sulfotransferase activity"/>
    <property type="evidence" value="ECO:0007669"/>
    <property type="project" value="InterPro"/>
</dbReference>
<dbReference type="AlphaFoldDB" id="A0A8S0VNL5"/>
<sequence length="334" mass="38638">MSRDMQCQISAFLPKYLHQEEVVAQEFKDLIFSLPKENGWVASYLYKYQGFWHPVRHLQGIITCQRHFRAQDSDVILITTPKSGTTWLKAIVFTLMNRTKYSIAQDHPLLSKNPHDLVPFLEQTLYVDNQIPDLSSMNSPRLFATHIPFTSIPKSVQDSRCKLVYLCRNPKDTFVSMWQFSNKLRPKEMGSHSLGEAFDMFCRGVSIAGPFLDHVLDYWKESRESPHKVLFLKYDDMKENPTVNLRRIAEFLECPFSNEEEESGMVEEILKLCSFGNLSNLEINRTGKLSSGEENKVFFRQGKVGDWKNHLTIEMVEKLDQITEQKLCGSGLVL</sequence>
<evidence type="ECO:0000256" key="1">
    <source>
        <dbReference type="ARBA" id="ARBA00005771"/>
    </source>
</evidence>
<evidence type="ECO:0000256" key="2">
    <source>
        <dbReference type="ARBA" id="ARBA00022679"/>
    </source>
</evidence>
<dbReference type="Pfam" id="PF00685">
    <property type="entry name" value="Sulfotransfer_1"/>
    <property type="match status" value="1"/>
</dbReference>
<reference evidence="5 6" key="1">
    <citation type="submission" date="2019-12" db="EMBL/GenBank/DDBJ databases">
        <authorList>
            <person name="Alioto T."/>
            <person name="Alioto T."/>
            <person name="Gomez Garrido J."/>
        </authorList>
    </citation>
    <scope>NUCLEOTIDE SEQUENCE [LARGE SCALE GENOMIC DNA]</scope>
</reference>
<dbReference type="InterPro" id="IPR027417">
    <property type="entry name" value="P-loop_NTPase"/>
</dbReference>
<name>A0A8S0VNL5_OLEEU</name>
<comment type="caution">
    <text evidence="5">The sequence shown here is derived from an EMBL/GenBank/DDBJ whole genome shotgun (WGS) entry which is preliminary data.</text>
</comment>
<organism evidence="5 6">
    <name type="scientific">Olea europaea subsp. europaea</name>
    <dbReference type="NCBI Taxonomy" id="158383"/>
    <lineage>
        <taxon>Eukaryota</taxon>
        <taxon>Viridiplantae</taxon>
        <taxon>Streptophyta</taxon>
        <taxon>Embryophyta</taxon>
        <taxon>Tracheophyta</taxon>
        <taxon>Spermatophyta</taxon>
        <taxon>Magnoliopsida</taxon>
        <taxon>eudicotyledons</taxon>
        <taxon>Gunneridae</taxon>
        <taxon>Pentapetalae</taxon>
        <taxon>asterids</taxon>
        <taxon>lamiids</taxon>
        <taxon>Lamiales</taxon>
        <taxon>Oleaceae</taxon>
        <taxon>Oleeae</taxon>
        <taxon>Olea</taxon>
    </lineage>
</organism>
<dbReference type="SUPFAM" id="SSF52540">
    <property type="entry name" value="P-loop containing nucleoside triphosphate hydrolases"/>
    <property type="match status" value="1"/>
</dbReference>
<keyword evidence="2 3" id="KW-0808">Transferase</keyword>
<keyword evidence="6" id="KW-1185">Reference proteome</keyword>
<dbReference type="OrthoDB" id="205623at2759"/>
<gene>
    <name evidence="5" type="ORF">OLEA9_A076771</name>
</gene>